<feature type="compositionally biased region" description="Low complexity" evidence="9">
    <location>
        <begin position="221"/>
        <end position="244"/>
    </location>
</feature>
<dbReference type="Ensembl" id="ENSORLT00000004781.2">
    <property type="protein sequence ID" value="ENSORLP00000004780.2"/>
    <property type="gene ID" value="ENSORLG00000003836.2"/>
</dbReference>
<keyword evidence="5" id="KW-1015">Disulfide bond</keyword>
<evidence type="ECO:0000256" key="7">
    <source>
        <dbReference type="ARBA" id="ARBA00034476"/>
    </source>
</evidence>
<feature type="compositionally biased region" description="Polar residues" evidence="9">
    <location>
        <begin position="48"/>
        <end position="57"/>
    </location>
</feature>
<reference evidence="10 11" key="1">
    <citation type="journal article" date="2007" name="Nature">
        <title>The medaka draft genome and insights into vertebrate genome evolution.</title>
        <authorList>
            <person name="Kasahara M."/>
            <person name="Naruse K."/>
            <person name="Sasaki S."/>
            <person name="Nakatani Y."/>
            <person name="Qu W."/>
            <person name="Ahsan B."/>
            <person name="Yamada T."/>
            <person name="Nagayasu Y."/>
            <person name="Doi K."/>
            <person name="Kasai Y."/>
            <person name="Jindo T."/>
            <person name="Kobayashi D."/>
            <person name="Shimada A."/>
            <person name="Toyoda A."/>
            <person name="Kuroki Y."/>
            <person name="Fujiyama A."/>
            <person name="Sasaki T."/>
            <person name="Shimizu A."/>
            <person name="Asakawa S."/>
            <person name="Shimizu N."/>
            <person name="Hashimoto S."/>
            <person name="Yang J."/>
            <person name="Lee Y."/>
            <person name="Matsushima K."/>
            <person name="Sugano S."/>
            <person name="Sakaizumi M."/>
            <person name="Narita T."/>
            <person name="Ohishi K."/>
            <person name="Haga S."/>
            <person name="Ohta F."/>
            <person name="Nomoto H."/>
            <person name="Nogata K."/>
            <person name="Morishita T."/>
            <person name="Endo T."/>
            <person name="Shin-I T."/>
            <person name="Takeda H."/>
            <person name="Morishita S."/>
            <person name="Kohara Y."/>
        </authorList>
    </citation>
    <scope>NUCLEOTIDE SEQUENCE [LARGE SCALE GENOMIC DNA]</scope>
    <source>
        <strain evidence="10 11">Hd-rR</strain>
    </source>
</reference>
<keyword evidence="4" id="KW-0472">Membrane</keyword>
<protein>
    <submittedName>
        <fullName evidence="10">Coiled-coil-helix-coiled-coil-helix domain containing 3b</fullName>
    </submittedName>
</protein>
<organism evidence="10 11">
    <name type="scientific">Oryzias latipes</name>
    <name type="common">Japanese rice fish</name>
    <name type="synonym">Japanese killifish</name>
    <dbReference type="NCBI Taxonomy" id="8090"/>
    <lineage>
        <taxon>Eukaryota</taxon>
        <taxon>Metazoa</taxon>
        <taxon>Chordata</taxon>
        <taxon>Craniata</taxon>
        <taxon>Vertebrata</taxon>
        <taxon>Euteleostomi</taxon>
        <taxon>Actinopterygii</taxon>
        <taxon>Neopterygii</taxon>
        <taxon>Teleostei</taxon>
        <taxon>Neoteleostei</taxon>
        <taxon>Acanthomorphata</taxon>
        <taxon>Ovalentaria</taxon>
        <taxon>Atherinomorphae</taxon>
        <taxon>Beloniformes</taxon>
        <taxon>Adrianichthyidae</taxon>
        <taxon>Oryziinae</taxon>
        <taxon>Oryzias</taxon>
    </lineage>
</organism>
<dbReference type="OrthoDB" id="9944291at2759"/>
<evidence type="ECO:0000256" key="3">
    <source>
        <dbReference type="ARBA" id="ARBA00023128"/>
    </source>
</evidence>
<dbReference type="Proteomes" id="UP000001038">
    <property type="component" value="Chromosome 6"/>
</dbReference>
<dbReference type="GO" id="GO:0007007">
    <property type="term" value="P:inner mitochondrial membrane organization"/>
    <property type="evidence" value="ECO:0000318"/>
    <property type="project" value="GO_Central"/>
</dbReference>
<dbReference type="Bgee" id="ENSORLG00000003836">
    <property type="expression patterns" value="Expressed in muscle tissue and 14 other cell types or tissues"/>
</dbReference>
<evidence type="ECO:0000256" key="2">
    <source>
        <dbReference type="ARBA" id="ARBA00022792"/>
    </source>
</evidence>
<feature type="compositionally biased region" description="Low complexity" evidence="9">
    <location>
        <begin position="126"/>
        <end position="140"/>
    </location>
</feature>
<feature type="compositionally biased region" description="Low complexity" evidence="9">
    <location>
        <begin position="185"/>
        <end position="207"/>
    </location>
</feature>
<reference evidence="10" key="3">
    <citation type="submission" date="2025-09" db="UniProtKB">
        <authorList>
            <consortium name="Ensembl"/>
        </authorList>
    </citation>
    <scope>IDENTIFICATION</scope>
    <source>
        <strain evidence="10">Hd-rR</strain>
    </source>
</reference>
<keyword evidence="1" id="KW-0519">Myristate</keyword>
<feature type="coiled-coil region" evidence="8">
    <location>
        <begin position="339"/>
        <end position="453"/>
    </location>
</feature>
<evidence type="ECO:0000256" key="8">
    <source>
        <dbReference type="SAM" id="Coils"/>
    </source>
</evidence>
<keyword evidence="11" id="KW-1185">Reference proteome</keyword>
<keyword evidence="6" id="KW-0449">Lipoprotein</keyword>
<dbReference type="InterPro" id="IPR052632">
    <property type="entry name" value="MICOS_subunit_Mic19"/>
</dbReference>
<evidence type="ECO:0000256" key="5">
    <source>
        <dbReference type="ARBA" id="ARBA00023157"/>
    </source>
</evidence>
<evidence type="ECO:0000256" key="1">
    <source>
        <dbReference type="ARBA" id="ARBA00022707"/>
    </source>
</evidence>
<comment type="subcellular location">
    <subcellularLocation>
        <location evidence="7">Mitochondrion inner membrane</location>
        <topology evidence="7">Lipid-anchor</topology>
    </subcellularLocation>
</comment>
<dbReference type="AlphaFoldDB" id="H2LFP1"/>
<evidence type="ECO:0000256" key="9">
    <source>
        <dbReference type="SAM" id="MobiDB-lite"/>
    </source>
</evidence>
<dbReference type="PANTHER" id="PTHR21588:SF23">
    <property type="entry name" value="MICOS COMPLEX SUBUNIT MIC19 ISOFORM X1"/>
    <property type="match status" value="1"/>
</dbReference>
<evidence type="ECO:0000313" key="11">
    <source>
        <dbReference type="Proteomes" id="UP000001038"/>
    </source>
</evidence>
<evidence type="ECO:0000256" key="6">
    <source>
        <dbReference type="ARBA" id="ARBA00023288"/>
    </source>
</evidence>
<dbReference type="GeneID" id="101163077"/>
<reference evidence="10" key="2">
    <citation type="submission" date="2025-08" db="UniProtKB">
        <authorList>
            <consortium name="Ensembl"/>
        </authorList>
    </citation>
    <scope>IDENTIFICATION</scope>
    <source>
        <strain evidence="10">Hd-rR</strain>
    </source>
</reference>
<dbReference type="GeneTree" id="ENSGT00390000000903"/>
<dbReference type="CTD" id="325751"/>
<keyword evidence="8" id="KW-0175">Coiled coil</keyword>
<gene>
    <name evidence="10" type="primary">chchd3b</name>
</gene>
<dbReference type="InterPro" id="IPR007964">
    <property type="entry name" value="MIC19/MIC25"/>
</dbReference>
<keyword evidence="3" id="KW-0496">Mitochondrion</keyword>
<proteinExistence type="predicted"/>
<dbReference type="KEGG" id="ola:101163077"/>
<feature type="compositionally biased region" description="Polar residues" evidence="9">
    <location>
        <begin position="114"/>
        <end position="123"/>
    </location>
</feature>
<dbReference type="PANTHER" id="PTHR21588">
    <property type="entry name" value="COILED-COIL-HELIX-COILED-COIL-HELIX DOMAIN CONTAINING 6"/>
    <property type="match status" value="1"/>
</dbReference>
<dbReference type="InParanoid" id="H2LFP1"/>
<dbReference type="STRING" id="8090.ENSORLP00000004780"/>
<name>H2LFP1_ORYLA</name>
<sequence length="529" mass="57018">MGGNSPSHLPEENRGRGVTFVKGIRLSDNVINRMKLSPKGSTPLILSEPQTSATTPGPASPVQSLSPPLPQEASPPSQPLLTKLAPPPVKFHSLPPSSVEPVESTSPAEAQTCPFVSSAQSKTPAVPEYPVSVVESVTPTHSKLEAQTPAPVLEQTAELLNRSPGEETPPAFEPSSQTPAVTIQPAAAAEPLESAAPSPAEPASLSPTLESAQVESLLPSAPSEAAETTPCAAPPAVVTDVPSVLEPPAGPASQPPASLEETSPPCHDEPSAVPTEESFGKFTASPLPDPTLPAGGSTMSTSGPPQDEDEEPFCPVSPPTAALPISPEEVEEDLRRRIKAEMEKDLQQEMNQRRQELERQLEEMRARAEAEAKAASRARVEEQVKKTLEEEKAAYVEKLTESIAKERIKSEDEKLAAQLYWMELKARQLEEKEEELKKREELRKKQVAKLEAKCAQFYRVSAESFQKGKEETESRFLRFNIQPVCGDLQSQILKCYKENAGRTLMCSSIASAYMQCVNKAKKDKLVPGG</sequence>
<dbReference type="eggNOG" id="KOG4083">
    <property type="taxonomic scope" value="Eukaryota"/>
</dbReference>
<dbReference type="PROSITE" id="PS51808">
    <property type="entry name" value="CHCH"/>
    <property type="match status" value="1"/>
</dbReference>
<feature type="region of interest" description="Disordered" evidence="9">
    <location>
        <begin position="1"/>
        <end position="337"/>
    </location>
</feature>
<feature type="compositionally biased region" description="Low complexity" evidence="9">
    <location>
        <begin position="95"/>
        <end position="107"/>
    </location>
</feature>
<dbReference type="GO" id="GO:0061617">
    <property type="term" value="C:MICOS complex"/>
    <property type="evidence" value="ECO:0000318"/>
    <property type="project" value="GO_Central"/>
</dbReference>
<dbReference type="Pfam" id="PF05300">
    <property type="entry name" value="MIC19_MIC25"/>
    <property type="match status" value="1"/>
</dbReference>
<evidence type="ECO:0000256" key="4">
    <source>
        <dbReference type="ARBA" id="ARBA00023136"/>
    </source>
</evidence>
<accession>H2LFP1</accession>
<keyword evidence="2" id="KW-0999">Mitochondrion inner membrane</keyword>
<evidence type="ECO:0000313" key="10">
    <source>
        <dbReference type="Ensembl" id="ENSORLP00000004780.2"/>
    </source>
</evidence>